<keyword evidence="7" id="KW-1185">Reference proteome</keyword>
<evidence type="ECO:0000256" key="3">
    <source>
        <dbReference type="ARBA" id="ARBA00023002"/>
    </source>
</evidence>
<comment type="caution">
    <text evidence="6">The sequence shown here is derived from an EMBL/GenBank/DDBJ whole genome shotgun (WGS) entry which is preliminary data.</text>
</comment>
<dbReference type="EMBL" id="JAHSTU010000001">
    <property type="protein sequence ID" value="MBV4518903.1"/>
    <property type="molecule type" value="Genomic_DNA"/>
</dbReference>
<dbReference type="PANTHER" id="PTHR43884:SF20">
    <property type="entry name" value="ACYL-COA DEHYDROGENASE FADE28"/>
    <property type="match status" value="1"/>
</dbReference>
<evidence type="ECO:0000313" key="7">
    <source>
        <dbReference type="Proteomes" id="UP001049200"/>
    </source>
</evidence>
<sequence>MDVQRTLYREDHEMFRTAVRRFLEREYWPHQARREESARFERSLWLKAGREGLLCVTLPAEFGGGGDFGHAAVLREEFARADVCDRALSLHSNVIAPCIAQLADDEQKRRWLPGVCSGEVLLALAVCEPVGKLRKSRTRAVRDGDDYVINGNKSLVGNGMSGNLVLLACGIEGEPGTGISLIMVETDRPGVRRTVSVQTSEQPGAADFCFSNVRVPASNLLGEAGRGLDYLNRSGEEERLLSAVYAASRLEYLLDLTLVDLRQTDPGGHSSWQLQYTRNKIAEIKSRAVALRVLVDHYLDRHMRHPLTAEHTAIAWLYASETLRKCSEDLARLRATQGRLRTHSIAHATVDHSVTGKAMHEIIAQAL</sequence>
<evidence type="ECO:0000259" key="5">
    <source>
        <dbReference type="Pfam" id="PF02771"/>
    </source>
</evidence>
<proteinExistence type="predicted"/>
<gene>
    <name evidence="6" type="ORF">KVG88_02430</name>
</gene>
<feature type="domain" description="Acyl-CoA dehydrogenase/oxidase N-terminal" evidence="5">
    <location>
        <begin position="10"/>
        <end position="119"/>
    </location>
</feature>
<organism evidence="6 7">
    <name type="scientific">Pseudomonas azerbaijanoccidentalis</name>
    <dbReference type="NCBI Taxonomy" id="2842347"/>
    <lineage>
        <taxon>Bacteria</taxon>
        <taxon>Pseudomonadati</taxon>
        <taxon>Pseudomonadota</taxon>
        <taxon>Gammaproteobacteria</taxon>
        <taxon>Pseudomonadales</taxon>
        <taxon>Pseudomonadaceae</taxon>
        <taxon>Pseudomonas</taxon>
    </lineage>
</organism>
<evidence type="ECO:0000259" key="4">
    <source>
        <dbReference type="Pfam" id="PF00441"/>
    </source>
</evidence>
<dbReference type="Proteomes" id="UP001049200">
    <property type="component" value="Unassembled WGS sequence"/>
</dbReference>
<reference evidence="6" key="1">
    <citation type="submission" date="2021-06" db="EMBL/GenBank/DDBJ databases">
        <title>Updating the genus Pseudomonas: Description of 43 new species and partition of the Pseudomonas putida group.</title>
        <authorList>
            <person name="Girard L."/>
            <person name="Lood C."/>
            <person name="Vandamme P."/>
            <person name="Rokni-Zadeh H."/>
            <person name="Van Noort V."/>
            <person name="Hofte M."/>
            <person name="Lavigne R."/>
            <person name="De Mot R."/>
        </authorList>
    </citation>
    <scope>NUCLEOTIDE SEQUENCE</scope>
    <source>
        <strain evidence="6">SWRI74</strain>
    </source>
</reference>
<dbReference type="Pfam" id="PF00441">
    <property type="entry name" value="Acyl-CoA_dh_1"/>
    <property type="match status" value="1"/>
</dbReference>
<dbReference type="InterPro" id="IPR009075">
    <property type="entry name" value="AcylCo_DH/oxidase_C"/>
</dbReference>
<evidence type="ECO:0000256" key="2">
    <source>
        <dbReference type="ARBA" id="ARBA00022827"/>
    </source>
</evidence>
<keyword evidence="2" id="KW-0274">FAD</keyword>
<dbReference type="InterPro" id="IPR013786">
    <property type="entry name" value="AcylCoA_DH/ox_N"/>
</dbReference>
<keyword evidence="3" id="KW-0560">Oxidoreductase</keyword>
<evidence type="ECO:0000256" key="1">
    <source>
        <dbReference type="ARBA" id="ARBA00022630"/>
    </source>
</evidence>
<protein>
    <submittedName>
        <fullName evidence="6">Acyl-CoA dehydrogenase family protein</fullName>
    </submittedName>
</protein>
<accession>A0ABS6QIV2</accession>
<name>A0ABS6QIV2_9PSED</name>
<dbReference type="PANTHER" id="PTHR43884">
    <property type="entry name" value="ACYL-COA DEHYDROGENASE"/>
    <property type="match status" value="1"/>
</dbReference>
<keyword evidence="1" id="KW-0285">Flavoprotein</keyword>
<dbReference type="RefSeq" id="WP_217870207.1">
    <property type="nucleotide sequence ID" value="NZ_JAHSTU010000001.1"/>
</dbReference>
<evidence type="ECO:0000313" key="6">
    <source>
        <dbReference type="EMBL" id="MBV4518903.1"/>
    </source>
</evidence>
<feature type="domain" description="Acyl-CoA dehydrogenase/oxidase C-terminal" evidence="4">
    <location>
        <begin position="225"/>
        <end position="353"/>
    </location>
</feature>
<dbReference type="Pfam" id="PF02771">
    <property type="entry name" value="Acyl-CoA_dh_N"/>
    <property type="match status" value="1"/>
</dbReference>